<dbReference type="STRING" id="290397.Adeh_2211"/>
<evidence type="ECO:0000313" key="1">
    <source>
        <dbReference type="EMBL" id="ABC81981.1"/>
    </source>
</evidence>
<dbReference type="AlphaFoldDB" id="Q2IK02"/>
<dbReference type="Proteomes" id="UP000001935">
    <property type="component" value="Chromosome"/>
</dbReference>
<protein>
    <submittedName>
        <fullName evidence="1">4-oxalocrotonate tautomerase</fullName>
    </submittedName>
</protein>
<organism evidence="1 2">
    <name type="scientific">Anaeromyxobacter dehalogenans (strain 2CP-C)</name>
    <dbReference type="NCBI Taxonomy" id="290397"/>
    <lineage>
        <taxon>Bacteria</taxon>
        <taxon>Pseudomonadati</taxon>
        <taxon>Myxococcota</taxon>
        <taxon>Myxococcia</taxon>
        <taxon>Myxococcales</taxon>
        <taxon>Cystobacterineae</taxon>
        <taxon>Anaeromyxobacteraceae</taxon>
        <taxon>Anaeromyxobacter</taxon>
    </lineage>
</organism>
<dbReference type="SUPFAM" id="SSF55331">
    <property type="entry name" value="Tautomerase/MIF"/>
    <property type="match status" value="1"/>
</dbReference>
<dbReference type="eggNOG" id="COG1942">
    <property type="taxonomic scope" value="Bacteria"/>
</dbReference>
<reference evidence="1 2" key="1">
    <citation type="submission" date="2006-01" db="EMBL/GenBank/DDBJ databases">
        <title>Complete sequence of Anaeromyxobacter dehalogenans 2CP-C.</title>
        <authorList>
            <consortium name="US DOE Joint Genome Institute"/>
            <person name="Copeland A."/>
            <person name="Lucas S."/>
            <person name="Lapidus A."/>
            <person name="Barry K."/>
            <person name="Detter J.C."/>
            <person name="Glavina T."/>
            <person name="Hammon N."/>
            <person name="Israni S."/>
            <person name="Pitluck S."/>
            <person name="Brettin T."/>
            <person name="Bruce D."/>
            <person name="Han C."/>
            <person name="Tapia R."/>
            <person name="Gilna P."/>
            <person name="Kiss H."/>
            <person name="Schmutz J."/>
            <person name="Larimer F."/>
            <person name="Land M."/>
            <person name="Kyrpides N."/>
            <person name="Anderson I."/>
            <person name="Sanford R.A."/>
            <person name="Ritalahti K.M."/>
            <person name="Thomas H.S."/>
            <person name="Kirby J.R."/>
            <person name="Zhulin I.B."/>
            <person name="Loeffler F.E."/>
            <person name="Richardson P."/>
        </authorList>
    </citation>
    <scope>NUCLEOTIDE SEQUENCE [LARGE SCALE GENOMIC DNA]</scope>
    <source>
        <strain evidence="1 2">2CP-C</strain>
    </source>
</reference>
<dbReference type="PANTHER" id="PTHR38460:SF1">
    <property type="entry name" value="TAUTOMERASE YOLI-RELATED"/>
    <property type="match status" value="1"/>
</dbReference>
<evidence type="ECO:0000313" key="2">
    <source>
        <dbReference type="Proteomes" id="UP000001935"/>
    </source>
</evidence>
<dbReference type="OrthoDB" id="9804765at2"/>
<dbReference type="Pfam" id="PF14552">
    <property type="entry name" value="Tautomerase_2"/>
    <property type="match status" value="1"/>
</dbReference>
<accession>Q2IK02</accession>
<dbReference type="InterPro" id="IPR037479">
    <property type="entry name" value="Tauto_MSAD"/>
</dbReference>
<gene>
    <name evidence="1" type="ordered locus">Adeh_2211</name>
</gene>
<name>Q2IK02_ANADE</name>
<dbReference type="EMBL" id="CP000251">
    <property type="protein sequence ID" value="ABC81981.1"/>
    <property type="molecule type" value="Genomic_DNA"/>
</dbReference>
<dbReference type="HOGENOM" id="CLU_148073_0_0_7"/>
<proteinExistence type="predicted"/>
<dbReference type="RefSeq" id="WP_011421263.1">
    <property type="nucleotide sequence ID" value="NC_007760.1"/>
</dbReference>
<sequence length="127" mass="13845">MPLVRIDTTLRLGPEQRRAAGDAVHRALVDTFKVPPDDRFQVIAGHGDEGLSIAPSYLGIDHGKDVVVVQITANAGRTVDMKRALFRRVADDLHAAVGVRREDVIVSLVEVAKENWSFGNGEAQYAT</sequence>
<dbReference type="InterPro" id="IPR014347">
    <property type="entry name" value="Tautomerase/MIF_sf"/>
</dbReference>
<dbReference type="Gene3D" id="3.30.429.10">
    <property type="entry name" value="Macrophage Migration Inhibitory Factor"/>
    <property type="match status" value="1"/>
</dbReference>
<dbReference type="KEGG" id="ade:Adeh_2211"/>
<dbReference type="PANTHER" id="PTHR38460">
    <property type="entry name" value="TAUTOMERASE YOLI-RELATED"/>
    <property type="match status" value="1"/>
</dbReference>